<dbReference type="OrthoDB" id="1666828at2"/>
<dbReference type="Gene3D" id="3.90.550.10">
    <property type="entry name" value="Spore Coat Polysaccharide Biosynthesis Protein SpsA, Chain A"/>
    <property type="match status" value="1"/>
</dbReference>
<dbReference type="EMBL" id="QICD01000009">
    <property type="protein sequence ID" value="RNL44808.1"/>
    <property type="molecule type" value="Genomic_DNA"/>
</dbReference>
<evidence type="ECO:0000313" key="2">
    <source>
        <dbReference type="EMBL" id="RNL44808.1"/>
    </source>
</evidence>
<dbReference type="CDD" id="cd00761">
    <property type="entry name" value="Glyco_tranf_GTA_type"/>
    <property type="match status" value="1"/>
</dbReference>
<dbReference type="Proteomes" id="UP000278632">
    <property type="component" value="Unassembled WGS sequence"/>
</dbReference>
<dbReference type="InterPro" id="IPR001173">
    <property type="entry name" value="Glyco_trans_2-like"/>
</dbReference>
<dbReference type="PANTHER" id="PTHR22916:SF3">
    <property type="entry name" value="UDP-GLCNAC:BETAGAL BETA-1,3-N-ACETYLGLUCOSAMINYLTRANSFERASE-LIKE PROTEIN 1"/>
    <property type="match status" value="1"/>
</dbReference>
<dbReference type="InterPro" id="IPR029044">
    <property type="entry name" value="Nucleotide-diphossugar_trans"/>
</dbReference>
<accession>A0A3N0BC40</accession>
<reference evidence="3" key="1">
    <citation type="submission" date="2018-05" db="EMBL/GenBank/DDBJ databases">
        <title>Genome Sequencing of selected type strains of the family Eggerthellaceae.</title>
        <authorList>
            <person name="Danylec N."/>
            <person name="Stoll D.A."/>
            <person name="Doetsch A."/>
            <person name="Huch M."/>
        </authorList>
    </citation>
    <scope>NUCLEOTIDE SEQUENCE [LARGE SCALE GENOMIC DNA]</scope>
    <source>
        <strain evidence="3">DSM 16106</strain>
    </source>
</reference>
<comment type="caution">
    <text evidence="2">The sequence shown here is derived from an EMBL/GenBank/DDBJ whole genome shotgun (WGS) entry which is preliminary data.</text>
</comment>
<gene>
    <name evidence="2" type="ORF">DMP08_06360</name>
</gene>
<dbReference type="Pfam" id="PF00535">
    <property type="entry name" value="Glycos_transf_2"/>
    <property type="match status" value="1"/>
</dbReference>
<evidence type="ECO:0000259" key="1">
    <source>
        <dbReference type="Pfam" id="PF00535"/>
    </source>
</evidence>
<proteinExistence type="predicted"/>
<name>A0A3N0BC40_9ACTN</name>
<feature type="domain" description="Glycosyltransferase 2-like" evidence="1">
    <location>
        <begin position="9"/>
        <end position="138"/>
    </location>
</feature>
<dbReference type="PANTHER" id="PTHR22916">
    <property type="entry name" value="GLYCOSYLTRANSFERASE"/>
    <property type="match status" value="1"/>
</dbReference>
<dbReference type="RefSeq" id="WP_123192108.1">
    <property type="nucleotide sequence ID" value="NZ_QICD01000009.1"/>
</dbReference>
<dbReference type="AlphaFoldDB" id="A0A3N0BC40"/>
<dbReference type="GO" id="GO:0016758">
    <property type="term" value="F:hexosyltransferase activity"/>
    <property type="evidence" value="ECO:0007669"/>
    <property type="project" value="UniProtKB-ARBA"/>
</dbReference>
<organism evidence="2 3">
    <name type="scientific">Paraeggerthella hongkongensis</name>
    <dbReference type="NCBI Taxonomy" id="230658"/>
    <lineage>
        <taxon>Bacteria</taxon>
        <taxon>Bacillati</taxon>
        <taxon>Actinomycetota</taxon>
        <taxon>Coriobacteriia</taxon>
        <taxon>Eggerthellales</taxon>
        <taxon>Eggerthellaceae</taxon>
        <taxon>Paraeggerthella</taxon>
    </lineage>
</organism>
<protein>
    <recommendedName>
        <fullName evidence="1">Glycosyltransferase 2-like domain-containing protein</fullName>
    </recommendedName>
</protein>
<evidence type="ECO:0000313" key="3">
    <source>
        <dbReference type="Proteomes" id="UP000278632"/>
    </source>
</evidence>
<dbReference type="SUPFAM" id="SSF53448">
    <property type="entry name" value="Nucleotide-diphospho-sugar transferases"/>
    <property type="match status" value="1"/>
</dbReference>
<sequence>MAKRPASICVVVTAHNVEECLGECLASLAVQTFPDFEAIVVEDGSSDETARIADEFALQDDRFRVVHTPNLGAAGARNHGLGLVESPHFMLLDGDDVFLPTMLEALHGQAIRCKADVVVCDIVQFDHKSRERTAAPWALKESQLPNLAETPSFSWRDVPGNVFAAFMGWPWDKLYRTAFARSAGLSFPDDLSNSEDMLFTYQAIILAQRIAVVNEVLIEHRIGRGGSVSNSRTRDPFAFYEGLCRMKRFLQELPDDAWQSLRQPYLNWALDWTLWNIETMTDQAVRAKLAQRLGANGFPELELAEHKPAYFTGYPRNMARYASVLSDWSDDSPDQGPFGPLASLPYGKFKPWCQASPLEKLAIKRRLRRARPTEW</sequence>
<keyword evidence="3" id="KW-1185">Reference proteome</keyword>